<accession>H3KD60</accession>
<organism evidence="3 4">
    <name type="scientific">Sutterella parvirubra YIT 11816</name>
    <dbReference type="NCBI Taxonomy" id="762967"/>
    <lineage>
        <taxon>Bacteria</taxon>
        <taxon>Pseudomonadati</taxon>
        <taxon>Pseudomonadota</taxon>
        <taxon>Betaproteobacteria</taxon>
        <taxon>Burkholderiales</taxon>
        <taxon>Sutterellaceae</taxon>
        <taxon>Sutterella</taxon>
    </lineage>
</organism>
<feature type="domain" description="HipA N-terminal subdomain 1" evidence="2">
    <location>
        <begin position="33"/>
        <end position="134"/>
    </location>
</feature>
<dbReference type="Pfam" id="PF13657">
    <property type="entry name" value="Couple_hipA"/>
    <property type="match status" value="1"/>
</dbReference>
<gene>
    <name evidence="3" type="ORF">HMPREF9440_00666</name>
</gene>
<evidence type="ECO:0000313" key="3">
    <source>
        <dbReference type="EMBL" id="EHY31955.1"/>
    </source>
</evidence>
<feature type="region of interest" description="Disordered" evidence="1">
    <location>
        <begin position="1"/>
        <end position="27"/>
    </location>
</feature>
<dbReference type="EMBL" id="AFBQ01000086">
    <property type="protein sequence ID" value="EHY31955.1"/>
    <property type="molecule type" value="Genomic_DNA"/>
</dbReference>
<evidence type="ECO:0000259" key="2">
    <source>
        <dbReference type="Pfam" id="PF13657"/>
    </source>
</evidence>
<sequence length="152" mass="16437">MTAPDTPNTPTIPQPRRPRRVRRAPTDPTISFNVLLNGRPCADLTVLEDDTLTLRYESAWTNREEASDDPEAFPLSPNLPLTARSAGPGVEAFFENLLPEGAARAALARRLHVDPRQTVGLVYGIRHDLAGAVGLRVKPRGGAGKASDSYVS</sequence>
<dbReference type="STRING" id="762967.HMPREF9440_00666"/>
<dbReference type="Proteomes" id="UP000004956">
    <property type="component" value="Unassembled WGS sequence"/>
</dbReference>
<dbReference type="InterPro" id="IPR017508">
    <property type="entry name" value="HipA_N1"/>
</dbReference>
<reference evidence="3 4" key="1">
    <citation type="submission" date="2011-11" db="EMBL/GenBank/DDBJ databases">
        <authorList>
            <person name="Weinstock G."/>
            <person name="Sodergren E."/>
            <person name="Clifton S."/>
            <person name="Fulton L."/>
            <person name="Fulton B."/>
            <person name="Courtney L."/>
            <person name="Fronick C."/>
            <person name="Harrison M."/>
            <person name="Strong C."/>
            <person name="Farmer C."/>
            <person name="Delahaunty K."/>
            <person name="Markovic C."/>
            <person name="Hall O."/>
            <person name="Minx P."/>
            <person name="Tomlinson C."/>
            <person name="Mitreva M."/>
            <person name="Hou S."/>
            <person name="Chen J."/>
            <person name="Wollam A."/>
            <person name="Pepin K.H."/>
            <person name="Johnson M."/>
            <person name="Bhonagiri V."/>
            <person name="Zhang X."/>
            <person name="Suruliraj S."/>
            <person name="Warren W."/>
            <person name="Chinwalla A."/>
            <person name="Mardis E.R."/>
            <person name="Wilson R.K."/>
        </authorList>
    </citation>
    <scope>NUCLEOTIDE SEQUENCE [LARGE SCALE GENOMIC DNA]</scope>
    <source>
        <strain evidence="3 4">YIT 11816</strain>
    </source>
</reference>
<dbReference type="AlphaFoldDB" id="H3KD60"/>
<proteinExistence type="predicted"/>
<dbReference type="PATRIC" id="fig|762967.3.peg.541"/>
<evidence type="ECO:0000313" key="4">
    <source>
        <dbReference type="Proteomes" id="UP000004956"/>
    </source>
</evidence>
<comment type="caution">
    <text evidence="3">The sequence shown here is derived from an EMBL/GenBank/DDBJ whole genome shotgun (WGS) entry which is preliminary data.</text>
</comment>
<protein>
    <submittedName>
        <fullName evidence="3">HipA domain protein</fullName>
    </submittedName>
</protein>
<dbReference type="HOGENOM" id="CLU_1762821_0_0_4"/>
<evidence type="ECO:0000256" key="1">
    <source>
        <dbReference type="SAM" id="MobiDB-lite"/>
    </source>
</evidence>
<name>H3KD60_9BURK</name>
<dbReference type="NCBIfam" id="TIGR03071">
    <property type="entry name" value="couple_hipA"/>
    <property type="match status" value="1"/>
</dbReference>
<keyword evidence="4" id="KW-1185">Reference proteome</keyword>